<keyword evidence="3" id="KW-1185">Reference proteome</keyword>
<dbReference type="EMBL" id="BNCP01000089">
    <property type="protein sequence ID" value="GIL93180.1"/>
    <property type="molecule type" value="Genomic_DNA"/>
</dbReference>
<evidence type="ECO:0000256" key="1">
    <source>
        <dbReference type="SAM" id="MobiDB-lite"/>
    </source>
</evidence>
<feature type="region of interest" description="Disordered" evidence="1">
    <location>
        <begin position="223"/>
        <end position="250"/>
    </location>
</feature>
<organism evidence="2 3">
    <name type="scientific">Volvox reticuliferus</name>
    <dbReference type="NCBI Taxonomy" id="1737510"/>
    <lineage>
        <taxon>Eukaryota</taxon>
        <taxon>Viridiplantae</taxon>
        <taxon>Chlorophyta</taxon>
        <taxon>core chlorophytes</taxon>
        <taxon>Chlorophyceae</taxon>
        <taxon>CS clade</taxon>
        <taxon>Chlamydomonadales</taxon>
        <taxon>Volvocaceae</taxon>
        <taxon>Volvox</taxon>
    </lineage>
</organism>
<evidence type="ECO:0000313" key="2">
    <source>
        <dbReference type="EMBL" id="GIL93180.1"/>
    </source>
</evidence>
<gene>
    <name evidence="2" type="ORF">Vretifemale_20575</name>
</gene>
<feature type="compositionally biased region" description="Gly residues" evidence="1">
    <location>
        <begin position="54"/>
        <end position="69"/>
    </location>
</feature>
<accession>A0A8J4D1L5</accession>
<comment type="caution">
    <text evidence="2">The sequence shown here is derived from an EMBL/GenBank/DDBJ whole genome shotgun (WGS) entry which is preliminary data.</text>
</comment>
<feature type="non-terminal residue" evidence="2">
    <location>
        <position position="1"/>
    </location>
</feature>
<feature type="non-terminal residue" evidence="2">
    <location>
        <position position="586"/>
    </location>
</feature>
<sequence length="586" mass="61317">LFLSPHPPRLTSSRPTAAEVAGRGSHRLLGQHPHGAQAQDTQQNGSWLTPSGSMAGGAGNHGAGGGGGSSRVGLAACSDGGPAAVLAQLDSLELLGAVASRDGGLIMHEDYFPLSQALPPSRLEHPPRAQFPVTVSAASVDGGAGVAWSLRKQQNVQQQQRLRLQLHGEDEGLYPQAETVSSGAAGGVLALSADATARSITGRGRSPHTAEELPVTTARGALQRGQFSSEGWRASTGRKMPPVHDGTSSRWGGDGFAAARRGQALGQGRANDRCGFSDVVSEEEWLEPAARDSGMGPQQPAGKILGQRWTVEGSLELRRQDCWAIGKVVVQLYLGRCCYGPHDDAGYWLHLSNRLPAAAGTFVRLCFDPQVTSERLLSNPFFSPALHAAHELLRTSLYDSVPDAAGAAANLPLPTAPPVLLLPPQQPLPCQMGALAAAAADGRFDEVSEQRTALELCLPHIMHVLWQAADACGALIDGGSNSDNSSGSSNFNTVVTSVAEVPGVAPPTLQPMASDATGSAALATQVSGNVHDILLALLRLLPPDRVAANFLPYVCACLSCFVEQPQDAVSSLSRRRRLALPHRLLS</sequence>
<proteinExistence type="predicted"/>
<name>A0A8J4D1L5_9CHLO</name>
<feature type="region of interest" description="Disordered" evidence="1">
    <location>
        <begin position="1"/>
        <end position="69"/>
    </location>
</feature>
<dbReference type="AlphaFoldDB" id="A0A8J4D1L5"/>
<evidence type="ECO:0000313" key="3">
    <source>
        <dbReference type="Proteomes" id="UP000747110"/>
    </source>
</evidence>
<protein>
    <submittedName>
        <fullName evidence="2">Uncharacterized protein</fullName>
    </submittedName>
</protein>
<dbReference type="Proteomes" id="UP000747110">
    <property type="component" value="Unassembled WGS sequence"/>
</dbReference>
<reference evidence="2" key="1">
    <citation type="journal article" date="2021" name="Proc. Natl. Acad. Sci. U.S.A.">
        <title>Three genomes in the algal genus Volvox reveal the fate of a haploid sex-determining region after a transition to homothallism.</title>
        <authorList>
            <person name="Yamamoto K."/>
            <person name="Hamaji T."/>
            <person name="Kawai-Toyooka H."/>
            <person name="Matsuzaki R."/>
            <person name="Takahashi F."/>
            <person name="Nishimura Y."/>
            <person name="Kawachi M."/>
            <person name="Noguchi H."/>
            <person name="Minakuchi Y."/>
            <person name="Umen J.G."/>
            <person name="Toyoda A."/>
            <person name="Nozaki H."/>
        </authorList>
    </citation>
    <scope>NUCLEOTIDE SEQUENCE</scope>
    <source>
        <strain evidence="2">NIES-3786</strain>
    </source>
</reference>
<feature type="compositionally biased region" description="Polar residues" evidence="1">
    <location>
        <begin position="38"/>
        <end position="50"/>
    </location>
</feature>